<reference evidence="2 3" key="1">
    <citation type="submission" date="2019-02" db="EMBL/GenBank/DDBJ databases">
        <title>Deep-cultivation of Planctomycetes and their phenomic and genomic characterization uncovers novel biology.</title>
        <authorList>
            <person name="Wiegand S."/>
            <person name="Jogler M."/>
            <person name="Boedeker C."/>
            <person name="Pinto D."/>
            <person name="Vollmers J."/>
            <person name="Rivas-Marin E."/>
            <person name="Kohn T."/>
            <person name="Peeters S.H."/>
            <person name="Heuer A."/>
            <person name="Rast P."/>
            <person name="Oberbeckmann S."/>
            <person name="Bunk B."/>
            <person name="Jeske O."/>
            <person name="Meyerdierks A."/>
            <person name="Storesund J.E."/>
            <person name="Kallscheuer N."/>
            <person name="Luecker S."/>
            <person name="Lage O.M."/>
            <person name="Pohl T."/>
            <person name="Merkel B.J."/>
            <person name="Hornburger P."/>
            <person name="Mueller R.-W."/>
            <person name="Bruemmer F."/>
            <person name="Labrenz M."/>
            <person name="Spormann A.M."/>
            <person name="Op den Camp H."/>
            <person name="Overmann J."/>
            <person name="Amann R."/>
            <person name="Jetten M.S.M."/>
            <person name="Mascher T."/>
            <person name="Medema M.H."/>
            <person name="Devos D.P."/>
            <person name="Kaster A.-K."/>
            <person name="Ovreas L."/>
            <person name="Rohde M."/>
            <person name="Galperin M.Y."/>
            <person name="Jogler C."/>
        </authorList>
    </citation>
    <scope>NUCLEOTIDE SEQUENCE [LARGE SCALE GENOMIC DNA]</scope>
    <source>
        <strain evidence="2 3">CA12</strain>
    </source>
</reference>
<feature type="signal peptide" evidence="1">
    <location>
        <begin position="1"/>
        <end position="35"/>
    </location>
</feature>
<dbReference type="AlphaFoldDB" id="A0A517PFI5"/>
<dbReference type="OrthoDB" id="248327at2"/>
<evidence type="ECO:0008006" key="4">
    <source>
        <dbReference type="Google" id="ProtNLM"/>
    </source>
</evidence>
<sequence precursor="true">MTARRPFRSPLPSAPSRLVPAALALAVLLSAAAPAVGGVECDRTKRYTLGKQNGPYMIMVAAISPLRGGNKTGLTPSAAADQVCYELREQGIPAYVYDVPTETQSLSTVSRDGEERERLMATMRGGVCVLAGNFKSADDQVTQSCLTAIKTKAKCPTLEPVAADGGYTRTRGGGFFQRTQGHTGSPLSRAFVTVNPLLDAEQVRQLRKIRDPLLTALNAGEEYSLHRCPGKYSVVVKEFRGKTLTQVSGTETEDIGDRVAVSDDLNDGGRDAWELCQILRNREGHEAYVWHDRYRSVVTVGSFDSAQDPAAIRVARQFAAQPDPTSGVPEPTIVAVPKGETDVRLAKRFWLLDAVPYAMPVPNM</sequence>
<organism evidence="2 3">
    <name type="scientific">Alienimonas californiensis</name>
    <dbReference type="NCBI Taxonomy" id="2527989"/>
    <lineage>
        <taxon>Bacteria</taxon>
        <taxon>Pseudomonadati</taxon>
        <taxon>Planctomycetota</taxon>
        <taxon>Planctomycetia</taxon>
        <taxon>Planctomycetales</taxon>
        <taxon>Planctomycetaceae</taxon>
        <taxon>Alienimonas</taxon>
    </lineage>
</organism>
<name>A0A517PFI5_9PLAN</name>
<evidence type="ECO:0000313" key="2">
    <source>
        <dbReference type="EMBL" id="QDT18147.1"/>
    </source>
</evidence>
<protein>
    <recommendedName>
        <fullName evidence="4">Caspase domain protein</fullName>
    </recommendedName>
</protein>
<dbReference type="EMBL" id="CP036265">
    <property type="protein sequence ID" value="QDT18147.1"/>
    <property type="molecule type" value="Genomic_DNA"/>
</dbReference>
<keyword evidence="1" id="KW-0732">Signal</keyword>
<accession>A0A517PFI5</accession>
<proteinExistence type="predicted"/>
<evidence type="ECO:0000256" key="1">
    <source>
        <dbReference type="SAM" id="SignalP"/>
    </source>
</evidence>
<keyword evidence="3" id="KW-1185">Reference proteome</keyword>
<feature type="chain" id="PRO_5022077282" description="Caspase domain protein" evidence="1">
    <location>
        <begin position="36"/>
        <end position="364"/>
    </location>
</feature>
<dbReference type="KEGG" id="acaf:CA12_42870"/>
<evidence type="ECO:0000313" key="3">
    <source>
        <dbReference type="Proteomes" id="UP000318741"/>
    </source>
</evidence>
<gene>
    <name evidence="2" type="ORF">CA12_42870</name>
</gene>
<dbReference type="Proteomes" id="UP000318741">
    <property type="component" value="Chromosome"/>
</dbReference>
<dbReference type="RefSeq" id="WP_145361112.1">
    <property type="nucleotide sequence ID" value="NZ_CP036265.1"/>
</dbReference>